<evidence type="ECO:0000256" key="2">
    <source>
        <dbReference type="ARBA" id="ARBA00006275"/>
    </source>
</evidence>
<keyword evidence="5" id="KW-0998">Cell outer membrane</keyword>
<comment type="caution">
    <text evidence="10">The sequence shown here is derived from an EMBL/GenBank/DDBJ whole genome shotgun (WGS) entry which is preliminary data.</text>
</comment>
<evidence type="ECO:0000313" key="10">
    <source>
        <dbReference type="EMBL" id="RHD75820.1"/>
    </source>
</evidence>
<protein>
    <submittedName>
        <fullName evidence="8 10">SusD family</fullName>
    </submittedName>
</protein>
<reference evidence="10 12" key="2">
    <citation type="submission" date="2018-08" db="EMBL/GenBank/DDBJ databases">
        <title>A genome reference for cultivated species of the human gut microbiota.</title>
        <authorList>
            <person name="Zou Y."/>
            <person name="Xue W."/>
            <person name="Luo G."/>
        </authorList>
    </citation>
    <scope>NUCLEOTIDE SEQUENCE [LARGE SCALE GENOMIC DNA]</scope>
    <source>
        <strain evidence="10 12">AM30-4</strain>
    </source>
</reference>
<dbReference type="Proteomes" id="UP000441609">
    <property type="component" value="Unassembled WGS sequence"/>
</dbReference>
<sequence>MKKSFIYIFSAFCFSCGINSCSFLDENPADRLVVDNFYTSEKDAQAAVDATYQQLNSLYNRLMYMMAELPTDMMKNGLGMPNANLQDLEFLRFNSQNTFVKDMWKNCYSGISRANTAIVKIPEIKMNESKKNRLIAEARTLRALYYFNLVRFFGDVPLILDLKTVEDSKGPRDSKELIYDQIIEDLTFAEEHLPLRSEYSASDEGRINKGAAKILFGKVYLTKGDFQKAKDKLAEVVEHESEYGFGLHKDYHANWLRDTEAGIEAVLYIEYKEPPFQHNGEMALAGPKYSIPGSLGISALNEADIPTQELYDQFDNRDLRKKTNFKTEFAHLKTGEILKSSIPLSGKFWVEGLETGDRCDVNMHIIRYADAILMYAEALNEVGESTKALAMLNRIRERAFGDDSGNFKPMSKDEFRTAILNERRLEFPHEGHRWFDLVRTGTFIQRMKEHSAYEAKVAEANKTEIAQNIKEHMILMPIPQSEIDLNPNLVQNAGY</sequence>
<evidence type="ECO:0000313" key="13">
    <source>
        <dbReference type="Proteomes" id="UP000441609"/>
    </source>
</evidence>
<reference evidence="9 13" key="3">
    <citation type="journal article" date="2019" name="Nat. Med.">
        <title>A library of human gut bacterial isolates paired with longitudinal multiomics data enables mechanistic microbiome research.</title>
        <authorList>
            <person name="Poyet M."/>
            <person name="Groussin M."/>
            <person name="Gibbons S.M."/>
            <person name="Avila-Pacheco J."/>
            <person name="Jiang X."/>
            <person name="Kearney S.M."/>
            <person name="Perrotta A.R."/>
            <person name="Berdy B."/>
            <person name="Zhao S."/>
            <person name="Lieberman T.D."/>
            <person name="Swanson P.K."/>
            <person name="Smith M."/>
            <person name="Roesemann S."/>
            <person name="Alexander J.E."/>
            <person name="Rich S.A."/>
            <person name="Livny J."/>
            <person name="Vlamakis H."/>
            <person name="Clish C."/>
            <person name="Bullock K."/>
            <person name="Deik A."/>
            <person name="Scott J."/>
            <person name="Pierce K.A."/>
            <person name="Xavier R.J."/>
            <person name="Alm E.J."/>
        </authorList>
    </citation>
    <scope>NUCLEOTIDE SEQUENCE [LARGE SCALE GENOMIC DNA]</scope>
    <source>
        <strain evidence="9 13">BIOML-A20</strain>
    </source>
</reference>
<keyword evidence="3" id="KW-0732">Signal</keyword>
<evidence type="ECO:0000256" key="5">
    <source>
        <dbReference type="ARBA" id="ARBA00023237"/>
    </source>
</evidence>
<dbReference type="Pfam" id="PF07980">
    <property type="entry name" value="SusD_RagB"/>
    <property type="match status" value="1"/>
</dbReference>
<gene>
    <name evidence="10" type="ORF">DW782_09285</name>
    <name evidence="8" type="ORF">ERS852380_01110</name>
    <name evidence="9" type="ORF">GKD70_06925</name>
</gene>
<dbReference type="Gene3D" id="1.25.40.390">
    <property type="match status" value="1"/>
</dbReference>
<dbReference type="EMBL" id="CYYK01000003">
    <property type="protein sequence ID" value="CUN83498.1"/>
    <property type="molecule type" value="Genomic_DNA"/>
</dbReference>
<organism evidence="10 12">
    <name type="scientific">Parabacteroides distasonis</name>
    <dbReference type="NCBI Taxonomy" id="823"/>
    <lineage>
        <taxon>Bacteria</taxon>
        <taxon>Pseudomonadati</taxon>
        <taxon>Bacteroidota</taxon>
        <taxon>Bacteroidia</taxon>
        <taxon>Bacteroidales</taxon>
        <taxon>Tannerellaceae</taxon>
        <taxon>Parabacteroides</taxon>
    </lineage>
</organism>
<evidence type="ECO:0000313" key="8">
    <source>
        <dbReference type="EMBL" id="CUN83498.1"/>
    </source>
</evidence>
<dbReference type="Proteomes" id="UP000284660">
    <property type="component" value="Unassembled WGS sequence"/>
</dbReference>
<comment type="similarity">
    <text evidence="2">Belongs to the SusD family.</text>
</comment>
<evidence type="ECO:0000313" key="9">
    <source>
        <dbReference type="EMBL" id="MSB73027.1"/>
    </source>
</evidence>
<dbReference type="EMBL" id="WKMO01000005">
    <property type="protein sequence ID" value="MSB73027.1"/>
    <property type="molecule type" value="Genomic_DNA"/>
</dbReference>
<name>A0A174A7Y3_PARDI</name>
<dbReference type="InterPro" id="IPR012944">
    <property type="entry name" value="SusD_RagB_dom"/>
</dbReference>
<evidence type="ECO:0000313" key="11">
    <source>
        <dbReference type="Proteomes" id="UP000095455"/>
    </source>
</evidence>
<dbReference type="InterPro" id="IPR011990">
    <property type="entry name" value="TPR-like_helical_dom_sf"/>
</dbReference>
<dbReference type="SUPFAM" id="SSF48452">
    <property type="entry name" value="TPR-like"/>
    <property type="match status" value="1"/>
</dbReference>
<feature type="domain" description="RagB/SusD" evidence="6">
    <location>
        <begin position="358"/>
        <end position="495"/>
    </location>
</feature>
<dbReference type="InterPro" id="IPR033985">
    <property type="entry name" value="SusD-like_N"/>
</dbReference>
<evidence type="ECO:0000256" key="3">
    <source>
        <dbReference type="ARBA" id="ARBA00022729"/>
    </source>
</evidence>
<reference evidence="8 11" key="1">
    <citation type="submission" date="2015-09" db="EMBL/GenBank/DDBJ databases">
        <authorList>
            <consortium name="Pathogen Informatics"/>
        </authorList>
    </citation>
    <scope>NUCLEOTIDE SEQUENCE [LARGE SCALE GENOMIC DNA]</scope>
    <source>
        <strain evidence="8 11">2789STDY5608822</strain>
    </source>
</reference>
<dbReference type="CDD" id="cd08977">
    <property type="entry name" value="SusD"/>
    <property type="match status" value="1"/>
</dbReference>
<dbReference type="RefSeq" id="WP_005858446.1">
    <property type="nucleotide sequence ID" value="NZ_CABMKT010000001.1"/>
</dbReference>
<proteinExistence type="inferred from homology"/>
<dbReference type="Pfam" id="PF14322">
    <property type="entry name" value="SusD-like_3"/>
    <property type="match status" value="1"/>
</dbReference>
<evidence type="ECO:0000256" key="4">
    <source>
        <dbReference type="ARBA" id="ARBA00023136"/>
    </source>
</evidence>
<feature type="domain" description="SusD-like N-terminal" evidence="7">
    <location>
        <begin position="23"/>
        <end position="221"/>
    </location>
</feature>
<evidence type="ECO:0000259" key="7">
    <source>
        <dbReference type="Pfam" id="PF14322"/>
    </source>
</evidence>
<dbReference type="GO" id="GO:0009279">
    <property type="term" value="C:cell outer membrane"/>
    <property type="evidence" value="ECO:0007669"/>
    <property type="project" value="UniProtKB-SubCell"/>
</dbReference>
<evidence type="ECO:0000259" key="6">
    <source>
        <dbReference type="Pfam" id="PF07980"/>
    </source>
</evidence>
<dbReference type="Proteomes" id="UP000095455">
    <property type="component" value="Unassembled WGS sequence"/>
</dbReference>
<comment type="subcellular location">
    <subcellularLocation>
        <location evidence="1">Cell outer membrane</location>
    </subcellularLocation>
</comment>
<evidence type="ECO:0000313" key="12">
    <source>
        <dbReference type="Proteomes" id="UP000284660"/>
    </source>
</evidence>
<evidence type="ECO:0000256" key="1">
    <source>
        <dbReference type="ARBA" id="ARBA00004442"/>
    </source>
</evidence>
<dbReference type="EMBL" id="QSJN01000004">
    <property type="protein sequence ID" value="RHD75820.1"/>
    <property type="molecule type" value="Genomic_DNA"/>
</dbReference>
<dbReference type="AlphaFoldDB" id="A0A174A7Y3"/>
<accession>A0A174A7Y3</accession>
<keyword evidence="4" id="KW-0472">Membrane</keyword>